<keyword evidence="4 13" id="KW-0547">Nucleotide-binding</keyword>
<dbReference type="Gene3D" id="2.40.50.100">
    <property type="match status" value="1"/>
</dbReference>
<evidence type="ECO:0000259" key="15">
    <source>
        <dbReference type="PROSITE" id="PS50975"/>
    </source>
</evidence>
<dbReference type="NCBIfam" id="NF006367">
    <property type="entry name" value="PRK08591.1"/>
    <property type="match status" value="1"/>
</dbReference>
<gene>
    <name evidence="17" type="ORF">BA062_16590</name>
</gene>
<feature type="domain" description="Biotin carboxylation" evidence="16">
    <location>
        <begin position="1"/>
        <end position="447"/>
    </location>
</feature>
<dbReference type="InterPro" id="IPR048429">
    <property type="entry name" value="MCC_alpha_BT"/>
</dbReference>
<evidence type="ECO:0000256" key="13">
    <source>
        <dbReference type="PROSITE-ProRule" id="PRU00409"/>
    </source>
</evidence>
<dbReference type="FunFam" id="2.40.50.100:FF:000003">
    <property type="entry name" value="Acetyl-CoA carboxylase biotin carboxyl carrier protein"/>
    <property type="match status" value="1"/>
</dbReference>
<evidence type="ECO:0000256" key="8">
    <source>
        <dbReference type="ARBA" id="ARBA00046317"/>
    </source>
</evidence>
<evidence type="ECO:0000256" key="9">
    <source>
        <dbReference type="ARBA" id="ARBA00048501"/>
    </source>
</evidence>
<keyword evidence="18" id="KW-1185">Reference proteome</keyword>
<dbReference type="InterPro" id="IPR011054">
    <property type="entry name" value="Rudment_hybrid_motif"/>
</dbReference>
<dbReference type="FunFam" id="3.30.1490.20:FF:000003">
    <property type="entry name" value="acetyl-CoA carboxylase isoform X1"/>
    <property type="match status" value="1"/>
</dbReference>
<dbReference type="Pfam" id="PF00364">
    <property type="entry name" value="Biotin_lipoyl"/>
    <property type="match status" value="1"/>
</dbReference>
<dbReference type="InterPro" id="IPR005479">
    <property type="entry name" value="CPAse_ATP-bd"/>
</dbReference>
<dbReference type="Gene3D" id="3.30.470.20">
    <property type="entry name" value="ATP-grasp fold, B domain"/>
    <property type="match status" value="1"/>
</dbReference>
<dbReference type="InterPro" id="IPR011053">
    <property type="entry name" value="Single_hybrid_motif"/>
</dbReference>
<accession>A0A318LKZ5</accession>
<comment type="function">
    <text evidence="10">Component of a biotin-dependent acyl-CoA carboxylase complex. This subunit catalyzes the ATP-dependent carboxylation of the biotin carried by the biotin carboxyl carrier (BCC) domain, resulting in the formation of carboxyl biotin. When associated with the beta1 subunit AccD1, is involved in branched amino-acid catabolism with methylcrotonyl coenzyme A as the substrate.</text>
</comment>
<comment type="pathway">
    <text evidence="8">Amino-acid degradation; L-leucine degradation.</text>
</comment>
<comment type="subunit">
    <text evidence="11">The biotin-dependent acyl-CoA carboxylase complex is composed of AccA1, which contains the biotin carboxylase (BC) and biotin carboxyl carrier protein (BCCP) domains, and AccD1, which contains the carboxyl transferase (CT) domain. The AccA1/AccD1 complex forms a dodecamer.</text>
</comment>
<evidence type="ECO:0000256" key="1">
    <source>
        <dbReference type="ARBA" id="ARBA00001953"/>
    </source>
</evidence>
<keyword evidence="3" id="KW-0436">Ligase</keyword>
<evidence type="ECO:0000256" key="5">
    <source>
        <dbReference type="ARBA" id="ARBA00022840"/>
    </source>
</evidence>
<evidence type="ECO:0000313" key="17">
    <source>
        <dbReference type="EMBL" id="PXY33846.1"/>
    </source>
</evidence>
<dbReference type="InterPro" id="IPR011764">
    <property type="entry name" value="Biotin_carboxylation_dom"/>
</dbReference>
<name>A0A318LKZ5_9PSEU</name>
<evidence type="ECO:0000259" key="14">
    <source>
        <dbReference type="PROSITE" id="PS50968"/>
    </source>
</evidence>
<dbReference type="GO" id="GO:0005524">
    <property type="term" value="F:ATP binding"/>
    <property type="evidence" value="ECO:0007669"/>
    <property type="project" value="UniProtKB-UniRule"/>
</dbReference>
<dbReference type="FunFam" id="3.30.470.20:FF:000028">
    <property type="entry name" value="Methylcrotonoyl-CoA carboxylase subunit alpha, mitochondrial"/>
    <property type="match status" value="1"/>
</dbReference>
<dbReference type="PROSITE" id="PS50975">
    <property type="entry name" value="ATP_GRASP"/>
    <property type="match status" value="1"/>
</dbReference>
<dbReference type="GO" id="GO:0046872">
    <property type="term" value="F:metal ion binding"/>
    <property type="evidence" value="ECO:0007669"/>
    <property type="project" value="InterPro"/>
</dbReference>
<dbReference type="CDD" id="cd06850">
    <property type="entry name" value="biotinyl_domain"/>
    <property type="match status" value="1"/>
</dbReference>
<evidence type="ECO:0000256" key="2">
    <source>
        <dbReference type="ARBA" id="ARBA00013263"/>
    </source>
</evidence>
<sequence>MFDTVLVANRGEIAVRVIGTLRRMGIRSVAVYSDADAGARHVREADAAVRIGPAEAARSYLSLPDVVRAAVESGAQAVHPGYGFLSENAAFAKACEEAGLVFVGPPVSAIDAMGDKIRAKATVSAAGVPVVPGESGVDTVGDIAAAAERVGYPVLLKPSAGGGGKGMRLVTEPGELAEAVESAQREARGAFGDDRLLVERFVESPRHIEIQVLADAHGNVIHLGERECSLQRRHQKIIEEAPSALLDEATRERMGSSAVEAARSVGYVGAGTVEFIVSSARPDEFFFLEMNTRLQVEHPVTELVTGLDLVEWQLRVAAGEPLGVSQQDVRLEGHAVEARVYAEDPTRGFIPTGGTVLGLAEPSGTGVRVDSGLSEGSVVGSNYDPMLAKVIAWGPDRASALHRLDRALADTAVLGVHTNVAFLRALLQDPDVRAGDLDTGLVERKLSALVSDGVPGDFLVAGALDRLLALYPSGPVVDPWDVPSGWRLGASASVTFRLRAEQTESLVRVEGSPEDARVSIGDAEPVEASAERTAAGLAMRHDGEYLRYRRAESPDGTVWLAREGRGVALGERPNLLASHAEDAEAGPVTSPMPGTVLVVKVAKGDVVAAGAPLLVVEAMKMEHTITAPVDGVVTELHVQAGQQVALDEALALVTPEEHAS</sequence>
<dbReference type="Proteomes" id="UP000247892">
    <property type="component" value="Unassembled WGS sequence"/>
</dbReference>
<dbReference type="Pfam" id="PF00289">
    <property type="entry name" value="Biotin_carb_N"/>
    <property type="match status" value="1"/>
</dbReference>
<dbReference type="PROSITE" id="PS00867">
    <property type="entry name" value="CPSASE_2"/>
    <property type="match status" value="1"/>
</dbReference>
<comment type="caution">
    <text evidence="17">The sequence shown here is derived from an EMBL/GenBank/DDBJ whole genome shotgun (WGS) entry which is preliminary data.</text>
</comment>
<dbReference type="GO" id="GO:0004075">
    <property type="term" value="F:biotin carboxylase activity"/>
    <property type="evidence" value="ECO:0007669"/>
    <property type="project" value="UniProtKB-EC"/>
</dbReference>
<evidence type="ECO:0000313" key="18">
    <source>
        <dbReference type="Proteomes" id="UP000247892"/>
    </source>
</evidence>
<dbReference type="InterPro" id="IPR011761">
    <property type="entry name" value="ATP-grasp"/>
</dbReference>
<comment type="catalytic activity">
    <reaction evidence="9">
        <text>N(6)-biotinyl-L-lysyl-[protein] + hydrogencarbonate + ATP = N(6)-carboxybiotinyl-L-lysyl-[protein] + ADP + phosphate + H(+)</text>
        <dbReference type="Rhea" id="RHEA:13501"/>
        <dbReference type="Rhea" id="RHEA-COMP:10505"/>
        <dbReference type="Rhea" id="RHEA-COMP:10506"/>
        <dbReference type="ChEBI" id="CHEBI:15378"/>
        <dbReference type="ChEBI" id="CHEBI:17544"/>
        <dbReference type="ChEBI" id="CHEBI:30616"/>
        <dbReference type="ChEBI" id="CHEBI:43474"/>
        <dbReference type="ChEBI" id="CHEBI:83144"/>
        <dbReference type="ChEBI" id="CHEBI:83145"/>
        <dbReference type="ChEBI" id="CHEBI:456216"/>
        <dbReference type="EC" id="6.3.4.14"/>
    </reaction>
    <physiologicalReaction direction="left-to-right" evidence="9">
        <dbReference type="Rhea" id="RHEA:13502"/>
    </physiologicalReaction>
</comment>
<reference evidence="17 18" key="1">
    <citation type="submission" date="2016-07" db="EMBL/GenBank/DDBJ databases">
        <title>Draft genome sequence of Prauserella sp. YIM 121212, isolated from alkaline soil.</title>
        <authorList>
            <person name="Ruckert C."/>
            <person name="Albersmeier A."/>
            <person name="Jiang C.-L."/>
            <person name="Jiang Y."/>
            <person name="Kalinowski J."/>
            <person name="Schneider O."/>
            <person name="Winkler A."/>
            <person name="Zotchev S.B."/>
        </authorList>
    </citation>
    <scope>NUCLEOTIDE SEQUENCE [LARGE SCALE GENOMIC DNA]</scope>
    <source>
        <strain evidence="17 18">YIM 121212</strain>
    </source>
</reference>
<dbReference type="SMART" id="SM00878">
    <property type="entry name" value="Biotin_carb_C"/>
    <property type="match status" value="1"/>
</dbReference>
<evidence type="ECO:0000256" key="6">
    <source>
        <dbReference type="ARBA" id="ARBA00022946"/>
    </source>
</evidence>
<evidence type="ECO:0000256" key="7">
    <source>
        <dbReference type="ARBA" id="ARBA00023267"/>
    </source>
</evidence>
<dbReference type="PANTHER" id="PTHR18866:SF33">
    <property type="entry name" value="METHYLCROTONOYL-COA CARBOXYLASE SUBUNIT ALPHA, MITOCHONDRIAL-RELATED"/>
    <property type="match status" value="1"/>
</dbReference>
<dbReference type="PROSITE" id="PS50968">
    <property type="entry name" value="BIOTINYL_LIPOYL"/>
    <property type="match status" value="1"/>
</dbReference>
<keyword evidence="6" id="KW-0809">Transit peptide</keyword>
<proteinExistence type="predicted"/>
<dbReference type="Pfam" id="PF02786">
    <property type="entry name" value="CPSase_L_D2"/>
    <property type="match status" value="1"/>
</dbReference>
<dbReference type="PROSITE" id="PS00866">
    <property type="entry name" value="CPSASE_1"/>
    <property type="match status" value="1"/>
</dbReference>
<dbReference type="EMBL" id="MASU01000006">
    <property type="protein sequence ID" value="PXY33846.1"/>
    <property type="molecule type" value="Genomic_DNA"/>
</dbReference>
<dbReference type="OrthoDB" id="4435847at2"/>
<dbReference type="InterPro" id="IPR005481">
    <property type="entry name" value="BC-like_N"/>
</dbReference>
<keyword evidence="7" id="KW-0092">Biotin</keyword>
<dbReference type="EC" id="6.3.4.14" evidence="2"/>
<dbReference type="SUPFAM" id="SSF51230">
    <property type="entry name" value="Single hybrid motif"/>
    <property type="match status" value="1"/>
</dbReference>
<dbReference type="RefSeq" id="WP_110337707.1">
    <property type="nucleotide sequence ID" value="NZ_MASU01000006.1"/>
</dbReference>
<evidence type="ECO:0000256" key="3">
    <source>
        <dbReference type="ARBA" id="ARBA00022598"/>
    </source>
</evidence>
<dbReference type="SUPFAM" id="SSF52440">
    <property type="entry name" value="PreATP-grasp domain"/>
    <property type="match status" value="1"/>
</dbReference>
<dbReference type="Pfam" id="PF02785">
    <property type="entry name" value="Biotin_carb_C"/>
    <property type="match status" value="1"/>
</dbReference>
<protein>
    <recommendedName>
        <fullName evidence="12">Biotin-dependent 3-methylcrotonyl-coenzyme A carboxylase alpha1 subunit</fullName>
        <ecNumber evidence="2">6.3.4.14</ecNumber>
    </recommendedName>
</protein>
<evidence type="ECO:0000256" key="11">
    <source>
        <dbReference type="ARBA" id="ARBA00065901"/>
    </source>
</evidence>
<evidence type="ECO:0000256" key="10">
    <source>
        <dbReference type="ARBA" id="ARBA00053351"/>
    </source>
</evidence>
<organism evidence="17 18">
    <name type="scientific">Prauserella flavalba</name>
    <dbReference type="NCBI Taxonomy" id="1477506"/>
    <lineage>
        <taxon>Bacteria</taxon>
        <taxon>Bacillati</taxon>
        <taxon>Actinomycetota</taxon>
        <taxon>Actinomycetes</taxon>
        <taxon>Pseudonocardiales</taxon>
        <taxon>Pseudonocardiaceae</taxon>
        <taxon>Prauserella</taxon>
    </lineage>
</organism>
<dbReference type="InterPro" id="IPR005482">
    <property type="entry name" value="Biotin_COase_C"/>
</dbReference>
<evidence type="ECO:0000256" key="4">
    <source>
        <dbReference type="ARBA" id="ARBA00022741"/>
    </source>
</evidence>
<dbReference type="AlphaFoldDB" id="A0A318LKZ5"/>
<evidence type="ECO:0000256" key="12">
    <source>
        <dbReference type="ARBA" id="ARBA00074050"/>
    </source>
</evidence>
<dbReference type="InterPro" id="IPR050856">
    <property type="entry name" value="Biotin_carboxylase_complex"/>
</dbReference>
<dbReference type="SUPFAM" id="SSF56059">
    <property type="entry name" value="Glutathione synthetase ATP-binding domain-like"/>
    <property type="match status" value="1"/>
</dbReference>
<dbReference type="FunFam" id="3.40.50.20:FF:000010">
    <property type="entry name" value="Propionyl-CoA carboxylase subunit alpha"/>
    <property type="match status" value="1"/>
</dbReference>
<comment type="cofactor">
    <cofactor evidence="1">
        <name>biotin</name>
        <dbReference type="ChEBI" id="CHEBI:57586"/>
    </cofactor>
</comment>
<dbReference type="InterPro" id="IPR000089">
    <property type="entry name" value="Biotin_lipoyl"/>
</dbReference>
<dbReference type="InterPro" id="IPR016185">
    <property type="entry name" value="PreATP-grasp_dom_sf"/>
</dbReference>
<dbReference type="Pfam" id="PF21139">
    <property type="entry name" value="BT_MCC_alpha"/>
    <property type="match status" value="1"/>
</dbReference>
<dbReference type="Gene3D" id="3.30.700.40">
    <property type="match status" value="1"/>
</dbReference>
<evidence type="ECO:0000259" key="16">
    <source>
        <dbReference type="PROSITE" id="PS50979"/>
    </source>
</evidence>
<dbReference type="PROSITE" id="PS50979">
    <property type="entry name" value="BC"/>
    <property type="match status" value="1"/>
</dbReference>
<dbReference type="PANTHER" id="PTHR18866">
    <property type="entry name" value="CARBOXYLASE:PYRUVATE/ACETYL-COA/PROPIONYL-COA CARBOXYLASE"/>
    <property type="match status" value="1"/>
</dbReference>
<dbReference type="SUPFAM" id="SSF51246">
    <property type="entry name" value="Rudiment single hybrid motif"/>
    <property type="match status" value="1"/>
</dbReference>
<feature type="domain" description="Lipoyl-binding" evidence="14">
    <location>
        <begin position="579"/>
        <end position="654"/>
    </location>
</feature>
<keyword evidence="5 13" id="KW-0067">ATP-binding</keyword>
<feature type="domain" description="ATP-grasp" evidence="15">
    <location>
        <begin position="120"/>
        <end position="318"/>
    </location>
</feature>